<name>A0A1N6H8B0_9RHOB</name>
<keyword evidence="10" id="KW-1185">Reference proteome</keyword>
<evidence type="ECO:0000256" key="2">
    <source>
        <dbReference type="ARBA" id="ARBA00022552"/>
    </source>
</evidence>
<reference evidence="10" key="1">
    <citation type="submission" date="2016-11" db="EMBL/GenBank/DDBJ databases">
        <authorList>
            <person name="Varghese N."/>
            <person name="Submissions S."/>
        </authorList>
    </citation>
    <scope>NUCLEOTIDE SEQUENCE [LARGE SCALE GENOMIC DNA]</scope>
    <source>
        <strain evidence="10">DSM 29440</strain>
    </source>
</reference>
<dbReference type="Pfam" id="PF23016">
    <property type="entry name" value="RsmI_C"/>
    <property type="match status" value="1"/>
</dbReference>
<dbReference type="RefSeq" id="WP_074257095.1">
    <property type="nucleotide sequence ID" value="NZ_FSRL01000001.1"/>
</dbReference>
<dbReference type="InterPro" id="IPR035996">
    <property type="entry name" value="4pyrrol_Methylase_sf"/>
</dbReference>
<dbReference type="GO" id="GO:0005737">
    <property type="term" value="C:cytoplasm"/>
    <property type="evidence" value="ECO:0007669"/>
    <property type="project" value="UniProtKB-SubCell"/>
</dbReference>
<gene>
    <name evidence="6" type="primary">rsmI</name>
    <name evidence="9" type="ORF">SAMN05444002_3162</name>
</gene>
<dbReference type="PANTHER" id="PTHR46111:SF1">
    <property type="entry name" value="RIBOSOMAL RNA SMALL SUBUNIT METHYLTRANSFERASE I"/>
    <property type="match status" value="1"/>
</dbReference>
<sequence>MSEPTGGAPWRKTPLPGGLYFVATPIGSARDITLRALDILASAEVIAAEDTRTARKLLELHGVPLAGRKVIAYHDHSSAAAREGLLKLAEEGASVAYVSEAGSPLVADPGYDLGRDAAARGILVTTAPGPSAAIAALTLSGLPSDRFTFAGFPPSSGGARKTFIAEAARMDATVILFESPKRIRGLLDLLCESAGESRSAALARELTKKFEEVRRGSLAELRDGVESDPPRGEIVLVMARAEEVAADPADVDAALREAMERLRIKDAAAEVANVFGRPRRELYQRALELARTEDD</sequence>
<dbReference type="Gene3D" id="3.30.950.10">
    <property type="entry name" value="Methyltransferase, Cobalt-precorrin-4 Transmethylase, Domain 2"/>
    <property type="match status" value="1"/>
</dbReference>
<dbReference type="InterPro" id="IPR014777">
    <property type="entry name" value="4pyrrole_Mease_sub1"/>
</dbReference>
<dbReference type="InterPro" id="IPR014776">
    <property type="entry name" value="4pyrrole_Mease_sub2"/>
</dbReference>
<proteinExistence type="inferred from homology"/>
<dbReference type="InterPro" id="IPR053910">
    <property type="entry name" value="RsmI_HTH"/>
</dbReference>
<evidence type="ECO:0000256" key="6">
    <source>
        <dbReference type="HAMAP-Rule" id="MF_01877"/>
    </source>
</evidence>
<accession>A0A1N6H8B0</accession>
<dbReference type="FunFam" id="3.30.950.10:FF:000002">
    <property type="entry name" value="Ribosomal RNA small subunit methyltransferase I"/>
    <property type="match status" value="1"/>
</dbReference>
<keyword evidence="2 6" id="KW-0698">rRNA processing</keyword>
<dbReference type="EC" id="2.1.1.198" evidence="6"/>
<dbReference type="HAMAP" id="MF_01877">
    <property type="entry name" value="16SrRNA_methyltr_I"/>
    <property type="match status" value="1"/>
</dbReference>
<protein>
    <recommendedName>
        <fullName evidence="6">Ribosomal RNA small subunit methyltransferase I</fullName>
        <ecNumber evidence="6">2.1.1.198</ecNumber>
    </recommendedName>
    <alternativeName>
        <fullName evidence="6">16S rRNA 2'-O-ribose C1402 methyltransferase</fullName>
    </alternativeName>
    <alternativeName>
        <fullName evidence="6">rRNA (cytidine-2'-O-)-methyltransferase RsmI</fullName>
    </alternativeName>
</protein>
<dbReference type="GO" id="GO:0070677">
    <property type="term" value="F:rRNA (cytosine-2'-O-)-methyltransferase activity"/>
    <property type="evidence" value="ECO:0007669"/>
    <property type="project" value="UniProtKB-UniRule"/>
</dbReference>
<dbReference type="PIRSF" id="PIRSF005917">
    <property type="entry name" value="MTase_YraL"/>
    <property type="match status" value="1"/>
</dbReference>
<dbReference type="STRING" id="1217970.SAMN05444002_3162"/>
<comment type="subcellular location">
    <subcellularLocation>
        <location evidence="6">Cytoplasm</location>
    </subcellularLocation>
</comment>
<dbReference type="Gene3D" id="3.40.1010.10">
    <property type="entry name" value="Cobalt-precorrin-4 Transmethylase, Domain 1"/>
    <property type="match status" value="1"/>
</dbReference>
<dbReference type="Pfam" id="PF00590">
    <property type="entry name" value="TP_methylase"/>
    <property type="match status" value="1"/>
</dbReference>
<dbReference type="SUPFAM" id="SSF53790">
    <property type="entry name" value="Tetrapyrrole methylase"/>
    <property type="match status" value="1"/>
</dbReference>
<feature type="domain" description="RsmI HTH" evidence="8">
    <location>
        <begin position="245"/>
        <end position="289"/>
    </location>
</feature>
<dbReference type="InterPro" id="IPR000878">
    <property type="entry name" value="4pyrrol_Mease"/>
</dbReference>
<dbReference type="AlphaFoldDB" id="A0A1N6H8B0"/>
<dbReference type="NCBIfam" id="TIGR00096">
    <property type="entry name" value="16S rRNA (cytidine(1402)-2'-O)-methyltransferase"/>
    <property type="match status" value="1"/>
</dbReference>
<evidence type="ECO:0000259" key="8">
    <source>
        <dbReference type="Pfam" id="PF23016"/>
    </source>
</evidence>
<comment type="function">
    <text evidence="6">Catalyzes the 2'-O-methylation of the ribose of cytidine 1402 (C1402) in 16S rRNA.</text>
</comment>
<evidence type="ECO:0000256" key="5">
    <source>
        <dbReference type="ARBA" id="ARBA00022691"/>
    </source>
</evidence>
<keyword evidence="4 6" id="KW-0808">Transferase</keyword>
<dbReference type="InterPro" id="IPR008189">
    <property type="entry name" value="rRNA_ssu_MeTfrase_I"/>
</dbReference>
<evidence type="ECO:0000313" key="10">
    <source>
        <dbReference type="Proteomes" id="UP000184932"/>
    </source>
</evidence>
<evidence type="ECO:0000256" key="1">
    <source>
        <dbReference type="ARBA" id="ARBA00022490"/>
    </source>
</evidence>
<keyword evidence="1 6" id="KW-0963">Cytoplasm</keyword>
<comment type="similarity">
    <text evidence="6">Belongs to the methyltransferase superfamily. RsmI family.</text>
</comment>
<feature type="domain" description="Tetrapyrrole methylase" evidence="7">
    <location>
        <begin position="19"/>
        <end position="221"/>
    </location>
</feature>
<dbReference type="Proteomes" id="UP000184932">
    <property type="component" value="Unassembled WGS sequence"/>
</dbReference>
<dbReference type="OrthoDB" id="9809084at2"/>
<evidence type="ECO:0000313" key="9">
    <source>
        <dbReference type="EMBL" id="SIO15986.1"/>
    </source>
</evidence>
<keyword evidence="3 6" id="KW-0489">Methyltransferase</keyword>
<keyword evidence="5 6" id="KW-0949">S-adenosyl-L-methionine</keyword>
<evidence type="ECO:0000259" key="7">
    <source>
        <dbReference type="Pfam" id="PF00590"/>
    </source>
</evidence>
<dbReference type="CDD" id="cd11648">
    <property type="entry name" value="RsmI"/>
    <property type="match status" value="1"/>
</dbReference>
<organism evidence="9 10">
    <name type="scientific">Vannielia litorea</name>
    <dbReference type="NCBI Taxonomy" id="1217970"/>
    <lineage>
        <taxon>Bacteria</taxon>
        <taxon>Pseudomonadati</taxon>
        <taxon>Pseudomonadota</taxon>
        <taxon>Alphaproteobacteria</taxon>
        <taxon>Rhodobacterales</taxon>
        <taxon>Paracoccaceae</taxon>
        <taxon>Vannielia</taxon>
    </lineage>
</organism>
<comment type="catalytic activity">
    <reaction evidence="6">
        <text>cytidine(1402) in 16S rRNA + S-adenosyl-L-methionine = 2'-O-methylcytidine(1402) in 16S rRNA + S-adenosyl-L-homocysteine + H(+)</text>
        <dbReference type="Rhea" id="RHEA:42924"/>
        <dbReference type="Rhea" id="RHEA-COMP:10285"/>
        <dbReference type="Rhea" id="RHEA-COMP:10286"/>
        <dbReference type="ChEBI" id="CHEBI:15378"/>
        <dbReference type="ChEBI" id="CHEBI:57856"/>
        <dbReference type="ChEBI" id="CHEBI:59789"/>
        <dbReference type="ChEBI" id="CHEBI:74495"/>
        <dbReference type="ChEBI" id="CHEBI:82748"/>
        <dbReference type="EC" id="2.1.1.198"/>
    </reaction>
</comment>
<evidence type="ECO:0000256" key="4">
    <source>
        <dbReference type="ARBA" id="ARBA00022679"/>
    </source>
</evidence>
<dbReference type="EMBL" id="FSRL01000001">
    <property type="protein sequence ID" value="SIO15986.1"/>
    <property type="molecule type" value="Genomic_DNA"/>
</dbReference>
<evidence type="ECO:0000256" key="3">
    <source>
        <dbReference type="ARBA" id="ARBA00022603"/>
    </source>
</evidence>
<dbReference type="PANTHER" id="PTHR46111">
    <property type="entry name" value="RIBOSOMAL RNA SMALL SUBUNIT METHYLTRANSFERASE I"/>
    <property type="match status" value="1"/>
</dbReference>